<accession>A0A443SPM1</accession>
<comment type="caution">
    <text evidence="2">The sequence shown here is derived from an EMBL/GenBank/DDBJ whole genome shotgun (WGS) entry which is preliminary data.</text>
</comment>
<dbReference type="InterPro" id="IPR037380">
    <property type="entry name" value="DALRD3"/>
</dbReference>
<dbReference type="Pfam" id="PF05746">
    <property type="entry name" value="DALR_1"/>
    <property type="match status" value="1"/>
</dbReference>
<dbReference type="InterPro" id="IPR009080">
    <property type="entry name" value="tRNAsynth_Ia_anticodon-bd"/>
</dbReference>
<dbReference type="GO" id="GO:0005524">
    <property type="term" value="F:ATP binding"/>
    <property type="evidence" value="ECO:0007669"/>
    <property type="project" value="InterPro"/>
</dbReference>
<reference evidence="2 3" key="1">
    <citation type="journal article" date="2018" name="Gigascience">
        <title>Genomes of trombidid mites reveal novel predicted allergens and laterally-transferred genes associated with secondary metabolism.</title>
        <authorList>
            <person name="Dong X."/>
            <person name="Chaisiri K."/>
            <person name="Xia D."/>
            <person name="Armstrong S.D."/>
            <person name="Fang Y."/>
            <person name="Donnelly M.J."/>
            <person name="Kadowaki T."/>
            <person name="McGarry J.W."/>
            <person name="Darby A.C."/>
            <person name="Makepeace B.L."/>
        </authorList>
    </citation>
    <scope>NUCLEOTIDE SEQUENCE [LARGE SCALE GENOMIC DNA]</scope>
    <source>
        <strain evidence="2">UoL-UT</strain>
    </source>
</reference>
<dbReference type="GO" id="GO:0106217">
    <property type="term" value="P:tRNA C3-cytosine methylation"/>
    <property type="evidence" value="ECO:0007669"/>
    <property type="project" value="TreeGrafter"/>
</dbReference>
<dbReference type="InterPro" id="IPR008909">
    <property type="entry name" value="DALR_anticod-bd"/>
</dbReference>
<dbReference type="STRING" id="299467.A0A443SPM1"/>
<evidence type="ECO:0000313" key="2">
    <source>
        <dbReference type="EMBL" id="RWS29478.1"/>
    </source>
</evidence>
<protein>
    <submittedName>
        <fullName evidence="2">DALR anticodon-binding domain-containing protein 3-like protein</fullName>
    </submittedName>
</protein>
<dbReference type="GO" id="GO:0006420">
    <property type="term" value="P:arginyl-tRNA aminoacylation"/>
    <property type="evidence" value="ECO:0007669"/>
    <property type="project" value="InterPro"/>
</dbReference>
<dbReference type="PANTHER" id="PTHR16043:SF1">
    <property type="entry name" value="DALR ANTICODON-BINDING DOMAIN-CONTAINING PROTEIN 3"/>
    <property type="match status" value="1"/>
</dbReference>
<dbReference type="GO" id="GO:0004814">
    <property type="term" value="F:arginine-tRNA ligase activity"/>
    <property type="evidence" value="ECO:0007669"/>
    <property type="project" value="InterPro"/>
</dbReference>
<gene>
    <name evidence="2" type="ORF">B4U80_12723</name>
</gene>
<evidence type="ECO:0000259" key="1">
    <source>
        <dbReference type="SMART" id="SM00836"/>
    </source>
</evidence>
<dbReference type="Proteomes" id="UP000288716">
    <property type="component" value="Unassembled WGS sequence"/>
</dbReference>
<dbReference type="SMART" id="SM00836">
    <property type="entry name" value="DALR_1"/>
    <property type="match status" value="1"/>
</dbReference>
<dbReference type="AlphaFoldDB" id="A0A443SPM1"/>
<dbReference type="GO" id="GO:0000049">
    <property type="term" value="F:tRNA binding"/>
    <property type="evidence" value="ECO:0007669"/>
    <property type="project" value="TreeGrafter"/>
</dbReference>
<dbReference type="PANTHER" id="PTHR16043">
    <property type="entry name" value="DALRD3 PROTEIN"/>
    <property type="match status" value="1"/>
</dbReference>
<proteinExistence type="predicted"/>
<organism evidence="2 3">
    <name type="scientific">Leptotrombidium deliense</name>
    <dbReference type="NCBI Taxonomy" id="299467"/>
    <lineage>
        <taxon>Eukaryota</taxon>
        <taxon>Metazoa</taxon>
        <taxon>Ecdysozoa</taxon>
        <taxon>Arthropoda</taxon>
        <taxon>Chelicerata</taxon>
        <taxon>Arachnida</taxon>
        <taxon>Acari</taxon>
        <taxon>Acariformes</taxon>
        <taxon>Trombidiformes</taxon>
        <taxon>Prostigmata</taxon>
        <taxon>Anystina</taxon>
        <taxon>Parasitengona</taxon>
        <taxon>Trombiculoidea</taxon>
        <taxon>Trombiculidae</taxon>
        <taxon>Leptotrombidium</taxon>
    </lineage>
</organism>
<dbReference type="VEuPathDB" id="VectorBase:LDEU002565"/>
<keyword evidence="3" id="KW-1185">Reference proteome</keyword>
<dbReference type="OrthoDB" id="9990834at2759"/>
<dbReference type="EMBL" id="NCKV01000900">
    <property type="protein sequence ID" value="RWS29478.1"/>
    <property type="molecule type" value="Genomic_DNA"/>
</dbReference>
<evidence type="ECO:0000313" key="3">
    <source>
        <dbReference type="Proteomes" id="UP000288716"/>
    </source>
</evidence>
<sequence length="358" mass="41018">MSYSSDSTDVVIIQCFSNNVNEWVNLRSQYYSQSLNSLFKLFGVNRCLVETVDLDETCTRCTTNVLCEIFTDDEKNQCLFEENGEKVIDVSHLKHKIKPALTFNKIYVTKDLSVLCKASSLRNLIYGRRNIFVVPHSLLVKCQKLIALLLLLWNEDVHVCIFAIGNVRCASGVTEFKDSLRSTLQEQCANTIEVDKENLLLDTCLKYNLLSVSNKSEVTVDQNSYKEPIFYQYNNARLSAILTKHANSYPPLASFEEIDWNCVFGDSEWKLLFNHLFVSQSVLTETVNNISLPMHKVAQHLSAMIREFSLYYSKTKVLIAPQPQSLPLISSRIYFVKAIYKTLNRYFQCLSIIGVTKM</sequence>
<dbReference type="SUPFAM" id="SSF47323">
    <property type="entry name" value="Anticodon-binding domain of a subclass of class I aminoacyl-tRNA synthetases"/>
    <property type="match status" value="1"/>
</dbReference>
<name>A0A443SPM1_9ACAR</name>
<feature type="domain" description="DALR anticodon binding" evidence="1">
    <location>
        <begin position="231"/>
        <end position="358"/>
    </location>
</feature>
<dbReference type="Gene3D" id="1.10.730.10">
    <property type="entry name" value="Isoleucyl-tRNA Synthetase, Domain 1"/>
    <property type="match status" value="1"/>
</dbReference>